<dbReference type="EMBL" id="JBHSZI010000001">
    <property type="protein sequence ID" value="MFC7059613.1"/>
    <property type="molecule type" value="Genomic_DNA"/>
</dbReference>
<dbReference type="AlphaFoldDB" id="A0ABD5W608"/>
<evidence type="ECO:0000313" key="2">
    <source>
        <dbReference type="EMBL" id="MFC7059613.1"/>
    </source>
</evidence>
<accession>A0ABD5W608</accession>
<feature type="region of interest" description="Disordered" evidence="1">
    <location>
        <begin position="89"/>
        <end position="121"/>
    </location>
</feature>
<evidence type="ECO:0000256" key="1">
    <source>
        <dbReference type="SAM" id="MobiDB-lite"/>
    </source>
</evidence>
<protein>
    <submittedName>
        <fullName evidence="2">Uncharacterized protein</fullName>
    </submittedName>
</protein>
<feature type="compositionally biased region" description="Low complexity" evidence="1">
    <location>
        <begin position="92"/>
        <end position="104"/>
    </location>
</feature>
<keyword evidence="3" id="KW-1185">Reference proteome</keyword>
<evidence type="ECO:0000313" key="3">
    <source>
        <dbReference type="Proteomes" id="UP001596445"/>
    </source>
</evidence>
<feature type="compositionally biased region" description="Polar residues" evidence="1">
    <location>
        <begin position="105"/>
        <end position="121"/>
    </location>
</feature>
<dbReference type="RefSeq" id="WP_382186566.1">
    <property type="nucleotide sequence ID" value="NZ_JBHSZI010000001.1"/>
</dbReference>
<dbReference type="Proteomes" id="UP001596445">
    <property type="component" value="Unassembled WGS sequence"/>
</dbReference>
<sequence length="121" mass="13196">MTGTRWLYESDLPRRLLLGLAVVGVAVAAGAFIADAGDAKPDPVPFEQATTFSMPNEDRLALEERGLSVPRVEVFYSQYNYVVGYEGWHAQSTPSNNPNTTSSSANRSRFMSPITPGQTRA</sequence>
<gene>
    <name evidence="2" type="ORF">ACFQQG_17265</name>
</gene>
<organism evidence="2 3">
    <name type="scientific">Halovenus salina</name>
    <dbReference type="NCBI Taxonomy" id="1510225"/>
    <lineage>
        <taxon>Archaea</taxon>
        <taxon>Methanobacteriati</taxon>
        <taxon>Methanobacteriota</taxon>
        <taxon>Stenosarchaea group</taxon>
        <taxon>Halobacteria</taxon>
        <taxon>Halobacteriales</taxon>
        <taxon>Haloarculaceae</taxon>
        <taxon>Halovenus</taxon>
    </lineage>
</organism>
<reference evidence="2 3" key="1">
    <citation type="journal article" date="2019" name="Int. J. Syst. Evol. Microbiol.">
        <title>The Global Catalogue of Microorganisms (GCM) 10K type strain sequencing project: providing services to taxonomists for standard genome sequencing and annotation.</title>
        <authorList>
            <consortium name="The Broad Institute Genomics Platform"/>
            <consortium name="The Broad Institute Genome Sequencing Center for Infectious Disease"/>
            <person name="Wu L."/>
            <person name="Ma J."/>
        </authorList>
    </citation>
    <scope>NUCLEOTIDE SEQUENCE [LARGE SCALE GENOMIC DNA]</scope>
    <source>
        <strain evidence="2 3">JCM 30072</strain>
    </source>
</reference>
<comment type="caution">
    <text evidence="2">The sequence shown here is derived from an EMBL/GenBank/DDBJ whole genome shotgun (WGS) entry which is preliminary data.</text>
</comment>
<proteinExistence type="predicted"/>
<name>A0ABD5W608_9EURY</name>